<dbReference type="GO" id="GO:0000139">
    <property type="term" value="C:Golgi membrane"/>
    <property type="evidence" value="ECO:0007669"/>
    <property type="project" value="UniProtKB-SubCell"/>
</dbReference>
<dbReference type="PANTHER" id="PTHR10896:SF65">
    <property type="entry name" value="GALACTOSYLGALACTOSYLXYLOSYLPROTEIN 3-BETA-GLUCURONOSYLTRANSFERASE 3"/>
    <property type="match status" value="1"/>
</dbReference>
<keyword evidence="9 15" id="KW-0472">Membrane</keyword>
<evidence type="ECO:0000256" key="11">
    <source>
        <dbReference type="ARBA" id="ARBA00023316"/>
    </source>
</evidence>
<evidence type="ECO:0000256" key="14">
    <source>
        <dbReference type="PIRSR" id="PIRSR605027-4"/>
    </source>
</evidence>
<keyword evidence="4 15" id="KW-0808">Transferase</keyword>
<dbReference type="SUPFAM" id="SSF53448">
    <property type="entry name" value="Nucleotide-diphospho-sugar transferases"/>
    <property type="match status" value="1"/>
</dbReference>
<feature type="transmembrane region" description="Helical" evidence="15">
    <location>
        <begin position="71"/>
        <end position="90"/>
    </location>
</feature>
<feature type="binding site" evidence="13">
    <location>
        <position position="255"/>
    </location>
    <ligand>
        <name>Mn(2+)</name>
        <dbReference type="ChEBI" id="CHEBI:29035"/>
    </ligand>
</feature>
<dbReference type="Proteomes" id="UP000515151">
    <property type="component" value="Chromosome 1"/>
</dbReference>
<keyword evidence="16" id="KW-1185">Reference proteome</keyword>
<evidence type="ECO:0000256" key="9">
    <source>
        <dbReference type="ARBA" id="ARBA00023136"/>
    </source>
</evidence>
<comment type="cofactor">
    <cofactor evidence="13">
        <name>Mn(2+)</name>
        <dbReference type="ChEBI" id="CHEBI:29035"/>
    </cofactor>
</comment>
<dbReference type="GO" id="GO:0009834">
    <property type="term" value="P:plant-type secondary cell wall biogenesis"/>
    <property type="evidence" value="ECO:0007669"/>
    <property type="project" value="TreeGrafter"/>
</dbReference>
<keyword evidence="10" id="KW-0325">Glycoprotein</keyword>
<comment type="function">
    <text evidence="15">Involved in the synthesis of glucuronoxylan hemicellulose in secondary cell walls.</text>
</comment>
<proteinExistence type="inferred from homology"/>
<evidence type="ECO:0000256" key="1">
    <source>
        <dbReference type="ARBA" id="ARBA00004323"/>
    </source>
</evidence>
<dbReference type="Gene3D" id="3.90.550.10">
    <property type="entry name" value="Spore Coat Polysaccharide Biosynthesis Protein SpsA, Chain A"/>
    <property type="match status" value="1"/>
</dbReference>
<evidence type="ECO:0000256" key="2">
    <source>
        <dbReference type="ARBA" id="ARBA00007706"/>
    </source>
</evidence>
<dbReference type="CDD" id="cd00218">
    <property type="entry name" value="GlcAT-I"/>
    <property type="match status" value="1"/>
</dbReference>
<keyword evidence="8 15" id="KW-0333">Golgi apparatus</keyword>
<dbReference type="InterPro" id="IPR005027">
    <property type="entry name" value="Glyco_trans_43"/>
</dbReference>
<dbReference type="GeneID" id="116199952"/>
<dbReference type="GO" id="GO:0010417">
    <property type="term" value="P:glucuronoxylan biosynthetic process"/>
    <property type="evidence" value="ECO:0007669"/>
    <property type="project" value="TreeGrafter"/>
</dbReference>
<keyword evidence="11 15" id="KW-0961">Cell wall biogenesis/degradation</keyword>
<reference evidence="17" key="2">
    <citation type="submission" date="2025-08" db="UniProtKB">
        <authorList>
            <consortium name="RefSeq"/>
        </authorList>
    </citation>
    <scope>IDENTIFICATION</scope>
    <source>
        <tissue evidence="17">Leaf</tissue>
    </source>
</reference>
<evidence type="ECO:0000256" key="5">
    <source>
        <dbReference type="ARBA" id="ARBA00022692"/>
    </source>
</evidence>
<evidence type="ECO:0000256" key="3">
    <source>
        <dbReference type="ARBA" id="ARBA00022676"/>
    </source>
</evidence>
<comment type="subcellular location">
    <subcellularLocation>
        <location evidence="1 15">Golgi apparatus membrane</location>
        <topology evidence="1 15">Single-pass type II membrane protein</topology>
    </subcellularLocation>
</comment>
<dbReference type="Pfam" id="PF03360">
    <property type="entry name" value="Glyco_transf_43"/>
    <property type="match status" value="1"/>
</dbReference>
<name>A0A6P8CZ57_PUNGR</name>
<evidence type="ECO:0000256" key="13">
    <source>
        <dbReference type="PIRSR" id="PIRSR605027-3"/>
    </source>
</evidence>
<evidence type="ECO:0000256" key="12">
    <source>
        <dbReference type="PIRSR" id="PIRSR605027-1"/>
    </source>
</evidence>
<keyword evidence="13" id="KW-0464">Manganese</keyword>
<evidence type="ECO:0000313" key="17">
    <source>
        <dbReference type="RefSeq" id="XP_031390047.1"/>
    </source>
</evidence>
<dbReference type="GO" id="GO:0046872">
    <property type="term" value="F:metal ion binding"/>
    <property type="evidence" value="ECO:0007669"/>
    <property type="project" value="UniProtKB-KW"/>
</dbReference>
<dbReference type="GO" id="GO:0042285">
    <property type="term" value="F:xylosyltransferase activity"/>
    <property type="evidence" value="ECO:0007669"/>
    <property type="project" value="TreeGrafter"/>
</dbReference>
<accession>A0A6P8CZ57</accession>
<evidence type="ECO:0000256" key="15">
    <source>
        <dbReference type="RuleBase" id="RU363127"/>
    </source>
</evidence>
<dbReference type="GO" id="GO:0015018">
    <property type="term" value="F:galactosylgalactosylxylosylprotein 3-beta-glucuronosyltransferase activity"/>
    <property type="evidence" value="ECO:0007669"/>
    <property type="project" value="InterPro"/>
</dbReference>
<keyword evidence="7 15" id="KW-1133">Transmembrane helix</keyword>
<keyword evidence="5 15" id="KW-0812">Transmembrane</keyword>
<dbReference type="AlphaFoldDB" id="A0A6P8CZ57"/>
<keyword evidence="6 15" id="KW-0735">Signal-anchor</keyword>
<gene>
    <name evidence="17" type="primary">LOC116199952</name>
</gene>
<evidence type="ECO:0000256" key="4">
    <source>
        <dbReference type="ARBA" id="ARBA00022679"/>
    </source>
</evidence>
<dbReference type="InterPro" id="IPR029044">
    <property type="entry name" value="Nucleotide-diphossugar_trans"/>
</dbReference>
<sequence length="408" mass="46809">MASIRRTLSPYQDRHYQNGNAQLVEQLPNSHRLGKPSGDTQLFAALGVKVRRFLAVVFLGKSPRKSWWRSLTRYLLFFLAGFLLGMAPFGSENDLQAHDFSFEIKPTHVNAQLEDKLQEPQIRRDDLVVEHVHLEVKEDSTLGSGSREDGEFVPMKQLIVITPTYNRALQAYFLNRVGQVLRLVKPPLLWIVVEMNAASMETAEILRKSGVMYRHLVCKNNMTSVKDRGVHQRNTALEHIEFHRLDGIVYFADDDNIYSVELFEDLRQISRFGTWPVAMLAPGKNKAILEGPVCNGSQVIGWHTNEKSKRLRRYHVDMSGFAFNGTILWDPKRWRRPTLAPVRQLDTVKEGFQETTFIEQVVEDESQMEAVPPTCSRILNWHLHLGARGPYYPKGWLLPKNLDAVLPI</sequence>
<organism evidence="16 17">
    <name type="scientific">Punica granatum</name>
    <name type="common">Pomegranate</name>
    <dbReference type="NCBI Taxonomy" id="22663"/>
    <lineage>
        <taxon>Eukaryota</taxon>
        <taxon>Viridiplantae</taxon>
        <taxon>Streptophyta</taxon>
        <taxon>Embryophyta</taxon>
        <taxon>Tracheophyta</taxon>
        <taxon>Spermatophyta</taxon>
        <taxon>Magnoliopsida</taxon>
        <taxon>eudicotyledons</taxon>
        <taxon>Gunneridae</taxon>
        <taxon>Pentapetalae</taxon>
        <taxon>rosids</taxon>
        <taxon>malvids</taxon>
        <taxon>Myrtales</taxon>
        <taxon>Lythraceae</taxon>
        <taxon>Punica</taxon>
    </lineage>
</organism>
<dbReference type="EC" id="2.4.-.-" evidence="15"/>
<dbReference type="FunFam" id="3.90.550.10:FF:000064">
    <property type="entry name" value="Glycosyltransferases"/>
    <property type="match status" value="1"/>
</dbReference>
<dbReference type="OrthoDB" id="675023at2759"/>
<evidence type="ECO:0000313" key="16">
    <source>
        <dbReference type="Proteomes" id="UP000515151"/>
    </source>
</evidence>
<dbReference type="GO" id="GO:0071555">
    <property type="term" value="P:cell wall organization"/>
    <property type="evidence" value="ECO:0007669"/>
    <property type="project" value="UniProtKB-KW"/>
</dbReference>
<evidence type="ECO:0000256" key="7">
    <source>
        <dbReference type="ARBA" id="ARBA00022989"/>
    </source>
</evidence>
<comment type="similarity">
    <text evidence="2 15">Belongs to the glycosyltransferase 43 family.</text>
</comment>
<keyword evidence="13" id="KW-0479">Metal-binding</keyword>
<evidence type="ECO:0000256" key="10">
    <source>
        <dbReference type="ARBA" id="ARBA00023180"/>
    </source>
</evidence>
<keyword evidence="3" id="KW-0328">Glycosyltransferase</keyword>
<evidence type="ECO:0000256" key="6">
    <source>
        <dbReference type="ARBA" id="ARBA00022968"/>
    </source>
</evidence>
<reference evidence="16" key="1">
    <citation type="journal article" date="2020" name="Plant Biotechnol. J.">
        <title>The pomegranate (Punica granatum L.) draft genome dissects genetic divergence between soft- and hard-seeded cultivars.</title>
        <authorList>
            <person name="Luo X."/>
            <person name="Li H."/>
            <person name="Wu Z."/>
            <person name="Yao W."/>
            <person name="Zhao P."/>
            <person name="Cao D."/>
            <person name="Yu H."/>
            <person name="Li K."/>
            <person name="Poudel K."/>
            <person name="Zhao D."/>
            <person name="Zhang F."/>
            <person name="Xia X."/>
            <person name="Chen L."/>
            <person name="Wang Q."/>
            <person name="Jing D."/>
            <person name="Cao S."/>
        </authorList>
    </citation>
    <scope>NUCLEOTIDE SEQUENCE [LARGE SCALE GENOMIC DNA]</scope>
    <source>
        <strain evidence="16">cv. Tunisia</strain>
    </source>
</reference>
<feature type="site" description="Interaction with galactose moiety of substrate glycoprotein" evidence="14">
    <location>
        <position position="290"/>
    </location>
</feature>
<protein>
    <recommendedName>
        <fullName evidence="15">Glycosyltransferases</fullName>
        <ecNumber evidence="15">2.4.-.-</ecNumber>
    </recommendedName>
</protein>
<feature type="active site" description="Proton donor/acceptor" evidence="12">
    <location>
        <position position="354"/>
    </location>
</feature>
<dbReference type="PANTHER" id="PTHR10896">
    <property type="entry name" value="GALACTOSYLGALACTOSYLXYLOSYLPROTEIN 3-BETA-GLUCURONOSYLTRANSFERASE BETA-1,3-GLUCURONYLTRANSFERASE"/>
    <property type="match status" value="1"/>
</dbReference>
<dbReference type="RefSeq" id="XP_031390047.1">
    <property type="nucleotide sequence ID" value="XM_031534187.1"/>
</dbReference>
<evidence type="ECO:0000256" key="8">
    <source>
        <dbReference type="ARBA" id="ARBA00023034"/>
    </source>
</evidence>